<feature type="region of interest" description="Disordered" evidence="1">
    <location>
        <begin position="61"/>
        <end position="128"/>
    </location>
</feature>
<feature type="compositionally biased region" description="Polar residues" evidence="1">
    <location>
        <begin position="70"/>
        <end position="81"/>
    </location>
</feature>
<keyword evidence="3" id="KW-1185">Reference proteome</keyword>
<evidence type="ECO:0000256" key="1">
    <source>
        <dbReference type="SAM" id="MobiDB-lite"/>
    </source>
</evidence>
<evidence type="ECO:0000313" key="3">
    <source>
        <dbReference type="Proteomes" id="UP000735302"/>
    </source>
</evidence>
<dbReference type="EMBL" id="BLXT01000021">
    <property type="protein sequence ID" value="GFN73712.1"/>
    <property type="molecule type" value="Genomic_DNA"/>
</dbReference>
<dbReference type="Proteomes" id="UP000735302">
    <property type="component" value="Unassembled WGS sequence"/>
</dbReference>
<comment type="caution">
    <text evidence="2">The sequence shown here is derived from an EMBL/GenBank/DDBJ whole genome shotgun (WGS) entry which is preliminary data.</text>
</comment>
<reference evidence="2 3" key="1">
    <citation type="journal article" date="2021" name="Elife">
        <title>Chloroplast acquisition without the gene transfer in kleptoplastic sea slugs, Plakobranchus ocellatus.</title>
        <authorList>
            <person name="Maeda T."/>
            <person name="Takahashi S."/>
            <person name="Yoshida T."/>
            <person name="Shimamura S."/>
            <person name="Takaki Y."/>
            <person name="Nagai Y."/>
            <person name="Toyoda A."/>
            <person name="Suzuki Y."/>
            <person name="Arimoto A."/>
            <person name="Ishii H."/>
            <person name="Satoh N."/>
            <person name="Nishiyama T."/>
            <person name="Hasebe M."/>
            <person name="Maruyama T."/>
            <person name="Minagawa J."/>
            <person name="Obokata J."/>
            <person name="Shigenobu S."/>
        </authorList>
    </citation>
    <scope>NUCLEOTIDE SEQUENCE [LARGE SCALE GENOMIC DNA]</scope>
</reference>
<name>A0AAV3XT12_9GAST</name>
<accession>A0AAV3XT12</accession>
<dbReference type="AlphaFoldDB" id="A0AAV3XT12"/>
<proteinExistence type="predicted"/>
<protein>
    <submittedName>
        <fullName evidence="2">Uncharacterized protein</fullName>
    </submittedName>
</protein>
<gene>
    <name evidence="2" type="ORF">PoB_000021800</name>
</gene>
<sequence>MVQPKPGGPVWRSVAHLVFNLRPDKPFDGFDAYVALHSVTGLVLKVAVGSQAKEYCSNGRITQVKDGDDYTSNGASPQQDDLSLSGPPSGQGAGSGARTRDRRIPADLRADSLAPVPPTPRWFGMIST</sequence>
<feature type="compositionally biased region" description="Basic and acidic residues" evidence="1">
    <location>
        <begin position="98"/>
        <end position="110"/>
    </location>
</feature>
<evidence type="ECO:0000313" key="2">
    <source>
        <dbReference type="EMBL" id="GFN73712.1"/>
    </source>
</evidence>
<organism evidence="2 3">
    <name type="scientific">Plakobranchus ocellatus</name>
    <dbReference type="NCBI Taxonomy" id="259542"/>
    <lineage>
        <taxon>Eukaryota</taxon>
        <taxon>Metazoa</taxon>
        <taxon>Spiralia</taxon>
        <taxon>Lophotrochozoa</taxon>
        <taxon>Mollusca</taxon>
        <taxon>Gastropoda</taxon>
        <taxon>Heterobranchia</taxon>
        <taxon>Euthyneura</taxon>
        <taxon>Panpulmonata</taxon>
        <taxon>Sacoglossa</taxon>
        <taxon>Placobranchoidea</taxon>
        <taxon>Plakobranchidae</taxon>
        <taxon>Plakobranchus</taxon>
    </lineage>
</organism>